<proteinExistence type="predicted"/>
<reference evidence="2 3" key="1">
    <citation type="submission" date="2018-08" db="EMBL/GenBank/DDBJ databases">
        <title>Recombination of ecologically and evolutionarily significant loci maintains genetic cohesion in the Pseudomonas syringae species complex.</title>
        <authorList>
            <person name="Dillon M."/>
            <person name="Thakur S."/>
            <person name="Almeida R.N.D."/>
            <person name="Weir B.S."/>
            <person name="Guttman D.S."/>
        </authorList>
    </citation>
    <scope>NUCLEOTIDE SEQUENCE [LARGE SCALE GENOMIC DNA]</scope>
    <source>
        <strain evidence="2 3">ICMP 6917</strain>
    </source>
</reference>
<accession>A0A3M4VK06</accession>
<dbReference type="Gene3D" id="2.70.98.10">
    <property type="match status" value="1"/>
</dbReference>
<feature type="chain" id="PRO_5018248736" description="Aldose-1-epimerase super protein" evidence="1">
    <location>
        <begin position="29"/>
        <end position="411"/>
    </location>
</feature>
<comment type="caution">
    <text evidence="2">The sequence shown here is derived from an EMBL/GenBank/DDBJ whole genome shotgun (WGS) entry which is preliminary data.</text>
</comment>
<name>A0A3M4VK06_PSECI</name>
<gene>
    <name evidence="2" type="ORF">ALP84_04448</name>
</gene>
<sequence length="411" mass="45346">MPIRTTPMKSLAWLLGATAIVSATNAFAWDYVLLDTDKAAQNQQITSAQLGIKTDKPFSVTMRTLHGGRQEGVSIIEIDNGTMKLSVVPTRGMNVLQASVGDVRMGWDSPVKEVVNPAFIELNGRGGLGWLEGFNELVTRCGYEWVGHPGIDNGELLTLHGRAANIPANKVTLHIDEKPPYAIRLKGELKEQAFKKVDFSVQTELVTDPGSTRFTLNDTLTNNGDYPKEYQALYHSNFSTPFLEEGARFEAPVQQVSPFNEKAKGDLPDWQTYRGPTPDYDETVYNVVPYGDAKGDTLTVLHNKVGSLGVAVGFNTHQLPVFSLWKNTDTRGQGYVTGLEPGTSFSYNRRYQRPLKLVPTIAPKEQRQFQISYSLLADKGAVDTALGQIKTIQGGRATEVRKEPLVDLSKE</sequence>
<protein>
    <recommendedName>
        <fullName evidence="4">Aldose-1-epimerase super protein</fullName>
    </recommendedName>
</protein>
<evidence type="ECO:0000313" key="3">
    <source>
        <dbReference type="Proteomes" id="UP000278332"/>
    </source>
</evidence>
<evidence type="ECO:0008006" key="4">
    <source>
        <dbReference type="Google" id="ProtNLM"/>
    </source>
</evidence>
<dbReference type="InterPro" id="IPR027839">
    <property type="entry name" value="DUF4432"/>
</dbReference>
<evidence type="ECO:0000256" key="1">
    <source>
        <dbReference type="SAM" id="SignalP"/>
    </source>
</evidence>
<evidence type="ECO:0000313" key="2">
    <source>
        <dbReference type="EMBL" id="RMR51953.1"/>
    </source>
</evidence>
<dbReference type="GO" id="GO:0030246">
    <property type="term" value="F:carbohydrate binding"/>
    <property type="evidence" value="ECO:0007669"/>
    <property type="project" value="InterPro"/>
</dbReference>
<dbReference type="EMBL" id="RBRY01000152">
    <property type="protein sequence ID" value="RMR51953.1"/>
    <property type="molecule type" value="Genomic_DNA"/>
</dbReference>
<dbReference type="InterPro" id="IPR014718">
    <property type="entry name" value="GH-type_carb-bd"/>
</dbReference>
<keyword evidence="1" id="KW-0732">Signal</keyword>
<dbReference type="Proteomes" id="UP000278332">
    <property type="component" value="Unassembled WGS sequence"/>
</dbReference>
<dbReference type="CDD" id="cd09023">
    <property type="entry name" value="Aldose_epim_Ec_c4013"/>
    <property type="match status" value="1"/>
</dbReference>
<dbReference type="Pfam" id="PF14486">
    <property type="entry name" value="DUF4432"/>
    <property type="match status" value="1"/>
</dbReference>
<feature type="signal peptide" evidence="1">
    <location>
        <begin position="1"/>
        <end position="28"/>
    </location>
</feature>
<organism evidence="2 3">
    <name type="scientific">Pseudomonas cichorii</name>
    <dbReference type="NCBI Taxonomy" id="36746"/>
    <lineage>
        <taxon>Bacteria</taxon>
        <taxon>Pseudomonadati</taxon>
        <taxon>Pseudomonadota</taxon>
        <taxon>Gammaproteobacteria</taxon>
        <taxon>Pseudomonadales</taxon>
        <taxon>Pseudomonadaceae</taxon>
        <taxon>Pseudomonas</taxon>
    </lineage>
</organism>
<dbReference type="AlphaFoldDB" id="A0A3M4VK06"/>